<evidence type="ECO:0000256" key="1">
    <source>
        <dbReference type="ARBA" id="ARBA00004141"/>
    </source>
</evidence>
<evidence type="ECO:0000313" key="12">
    <source>
        <dbReference type="Proteomes" id="UP000054498"/>
    </source>
</evidence>
<dbReference type="GeneID" id="25731685"/>
<keyword evidence="3 9" id="KW-0813">Transport</keyword>
<dbReference type="GO" id="GO:0016020">
    <property type="term" value="C:membrane"/>
    <property type="evidence" value="ECO:0007669"/>
    <property type="project" value="UniProtKB-SubCell"/>
</dbReference>
<feature type="region of interest" description="Disordered" evidence="10">
    <location>
        <begin position="1"/>
        <end position="33"/>
    </location>
</feature>
<feature type="repeat" description="Solcar" evidence="8">
    <location>
        <begin position="182"/>
        <end position="266"/>
    </location>
</feature>
<proteinExistence type="inferred from homology"/>
<protein>
    <submittedName>
        <fullName evidence="11">Kidney carrier protein 1</fullName>
    </submittedName>
</protein>
<comment type="similarity">
    <text evidence="2 9">Belongs to the mitochondrial carrier (TC 2.A.29) family.</text>
</comment>
<evidence type="ECO:0000256" key="7">
    <source>
        <dbReference type="ARBA" id="ARBA00023136"/>
    </source>
</evidence>
<sequence>MADEGEGSDSPERAAAGEGSTSDAAAGAARPPNAASRGLMNELLTSGVSVACATVVTNPLDVIKTRMQLRQAQGGSHPGLVATGAEIVRGEGAGALWKGLPPAVLRGLLYGGMRSSVASSGSSGSGDGNSSSGSSGSSGSGGSGSSSSSSGGGNSSSSSSSSSSGNSSSNSSGGGTGGAAPASAGTKLLAGTLSGGVAAAVCSPTELVKVRLQAAGSTHRSALAAARAVVEADGVAGLWKGATPGLVRAAVLTASQCATYDETKRRVMASTGWGDTAATHLACSLITGLASTTATNPIDVVKTHMFVSGRAGGGPLACAAALYRRQGAAGFMRGWWANYSSARAPSACAN</sequence>
<feature type="region of interest" description="Disordered" evidence="10">
    <location>
        <begin position="116"/>
        <end position="182"/>
    </location>
</feature>
<gene>
    <name evidence="11" type="ORF">MNEG_14151</name>
</gene>
<dbReference type="PROSITE" id="PS50920">
    <property type="entry name" value="SOLCAR"/>
    <property type="match status" value="2"/>
</dbReference>
<dbReference type="PANTHER" id="PTHR45618">
    <property type="entry name" value="MITOCHONDRIAL DICARBOXYLATE CARRIER-RELATED"/>
    <property type="match status" value="1"/>
</dbReference>
<evidence type="ECO:0000256" key="4">
    <source>
        <dbReference type="ARBA" id="ARBA00022692"/>
    </source>
</evidence>
<evidence type="ECO:0000256" key="8">
    <source>
        <dbReference type="PROSITE-ProRule" id="PRU00282"/>
    </source>
</evidence>
<evidence type="ECO:0000256" key="2">
    <source>
        <dbReference type="ARBA" id="ARBA00006375"/>
    </source>
</evidence>
<dbReference type="Pfam" id="PF00153">
    <property type="entry name" value="Mito_carr"/>
    <property type="match status" value="3"/>
</dbReference>
<evidence type="ECO:0000313" key="11">
    <source>
        <dbReference type="EMBL" id="KIY93811.1"/>
    </source>
</evidence>
<dbReference type="KEGG" id="mng:MNEG_14151"/>
<dbReference type="Proteomes" id="UP000054498">
    <property type="component" value="Unassembled WGS sequence"/>
</dbReference>
<feature type="compositionally biased region" description="Gly residues" evidence="10">
    <location>
        <begin position="136"/>
        <end position="154"/>
    </location>
</feature>
<feature type="repeat" description="Solcar" evidence="8">
    <location>
        <begin position="37"/>
        <end position="124"/>
    </location>
</feature>
<evidence type="ECO:0000256" key="6">
    <source>
        <dbReference type="ARBA" id="ARBA00022989"/>
    </source>
</evidence>
<keyword evidence="5" id="KW-0677">Repeat</keyword>
<dbReference type="Gene3D" id="1.50.40.10">
    <property type="entry name" value="Mitochondrial carrier domain"/>
    <property type="match status" value="2"/>
</dbReference>
<dbReference type="OrthoDB" id="6703404at2759"/>
<keyword evidence="4 8" id="KW-0812">Transmembrane</keyword>
<reference evidence="11 12" key="1">
    <citation type="journal article" date="2013" name="BMC Genomics">
        <title>Reconstruction of the lipid metabolism for the microalga Monoraphidium neglectum from its genome sequence reveals characteristics suitable for biofuel production.</title>
        <authorList>
            <person name="Bogen C."/>
            <person name="Al-Dilaimi A."/>
            <person name="Albersmeier A."/>
            <person name="Wichmann J."/>
            <person name="Grundmann M."/>
            <person name="Rupp O."/>
            <person name="Lauersen K.J."/>
            <person name="Blifernez-Klassen O."/>
            <person name="Kalinowski J."/>
            <person name="Goesmann A."/>
            <person name="Mussgnug J.H."/>
            <person name="Kruse O."/>
        </authorList>
    </citation>
    <scope>NUCLEOTIDE SEQUENCE [LARGE SCALE GENOMIC DNA]</scope>
    <source>
        <strain evidence="11 12">SAG 48.87</strain>
    </source>
</reference>
<accession>A0A0D2LW79</accession>
<dbReference type="InterPro" id="IPR050391">
    <property type="entry name" value="Mito_Metabolite_Transporter"/>
</dbReference>
<keyword evidence="12" id="KW-1185">Reference proteome</keyword>
<feature type="compositionally biased region" description="Low complexity" evidence="10">
    <location>
        <begin position="14"/>
        <end position="33"/>
    </location>
</feature>
<keyword evidence="6" id="KW-1133">Transmembrane helix</keyword>
<dbReference type="EMBL" id="KK104507">
    <property type="protein sequence ID" value="KIY93811.1"/>
    <property type="molecule type" value="Genomic_DNA"/>
</dbReference>
<dbReference type="RefSeq" id="XP_013892831.1">
    <property type="nucleotide sequence ID" value="XM_014037377.1"/>
</dbReference>
<evidence type="ECO:0000256" key="3">
    <source>
        <dbReference type="ARBA" id="ARBA00022448"/>
    </source>
</evidence>
<dbReference type="InterPro" id="IPR018108">
    <property type="entry name" value="MCP_transmembrane"/>
</dbReference>
<organism evidence="11 12">
    <name type="scientific">Monoraphidium neglectum</name>
    <dbReference type="NCBI Taxonomy" id="145388"/>
    <lineage>
        <taxon>Eukaryota</taxon>
        <taxon>Viridiplantae</taxon>
        <taxon>Chlorophyta</taxon>
        <taxon>core chlorophytes</taxon>
        <taxon>Chlorophyceae</taxon>
        <taxon>CS clade</taxon>
        <taxon>Sphaeropleales</taxon>
        <taxon>Selenastraceae</taxon>
        <taxon>Monoraphidium</taxon>
    </lineage>
</organism>
<feature type="compositionally biased region" description="Low complexity" evidence="10">
    <location>
        <begin position="155"/>
        <end position="171"/>
    </location>
</feature>
<feature type="compositionally biased region" description="Low complexity" evidence="10">
    <location>
        <begin position="116"/>
        <end position="135"/>
    </location>
</feature>
<dbReference type="SUPFAM" id="SSF103506">
    <property type="entry name" value="Mitochondrial carrier"/>
    <property type="match status" value="1"/>
</dbReference>
<comment type="subcellular location">
    <subcellularLocation>
        <location evidence="1">Membrane</location>
        <topology evidence="1">Multi-pass membrane protein</topology>
    </subcellularLocation>
</comment>
<keyword evidence="7 8" id="KW-0472">Membrane</keyword>
<dbReference type="AlphaFoldDB" id="A0A0D2LW79"/>
<name>A0A0D2LW79_9CHLO</name>
<evidence type="ECO:0000256" key="10">
    <source>
        <dbReference type="SAM" id="MobiDB-lite"/>
    </source>
</evidence>
<evidence type="ECO:0000256" key="9">
    <source>
        <dbReference type="RuleBase" id="RU000488"/>
    </source>
</evidence>
<dbReference type="InterPro" id="IPR023395">
    <property type="entry name" value="MCP_dom_sf"/>
</dbReference>
<evidence type="ECO:0000256" key="5">
    <source>
        <dbReference type="ARBA" id="ARBA00022737"/>
    </source>
</evidence>